<evidence type="ECO:0008006" key="13">
    <source>
        <dbReference type="Google" id="ProtNLM"/>
    </source>
</evidence>
<dbReference type="Proteomes" id="UP001219933">
    <property type="component" value="Chromosome 3"/>
</dbReference>
<evidence type="ECO:0000256" key="5">
    <source>
        <dbReference type="ARBA" id="ARBA00022737"/>
    </source>
</evidence>
<dbReference type="SUPFAM" id="SSF103506">
    <property type="entry name" value="Mitochondrial carrier"/>
    <property type="match status" value="1"/>
</dbReference>
<evidence type="ECO:0000256" key="3">
    <source>
        <dbReference type="ARBA" id="ARBA00022448"/>
    </source>
</evidence>
<dbReference type="GO" id="GO:0044610">
    <property type="term" value="F:FMN transmembrane transporter activity"/>
    <property type="evidence" value="ECO:0007669"/>
    <property type="project" value="TreeGrafter"/>
</dbReference>
<dbReference type="GO" id="GO:0015228">
    <property type="term" value="F:coenzyme A transmembrane transporter activity"/>
    <property type="evidence" value="ECO:0007669"/>
    <property type="project" value="TreeGrafter"/>
</dbReference>
<evidence type="ECO:0000256" key="7">
    <source>
        <dbReference type="ARBA" id="ARBA00023136"/>
    </source>
</evidence>
<keyword evidence="8" id="KW-0576">Peroxisome</keyword>
<evidence type="ECO:0000256" key="2">
    <source>
        <dbReference type="ARBA" id="ARBA00006375"/>
    </source>
</evidence>
<dbReference type="AlphaFoldDB" id="A0AAF0J6N6"/>
<comment type="subcellular location">
    <subcellularLocation>
        <location evidence="1">Peroxisome membrane</location>
        <topology evidence="1">Multi-pass membrane protein</topology>
    </subcellularLocation>
</comment>
<evidence type="ECO:0000256" key="4">
    <source>
        <dbReference type="ARBA" id="ARBA00022692"/>
    </source>
</evidence>
<dbReference type="PANTHER" id="PTHR45939">
    <property type="entry name" value="PEROXISOMAL MEMBRANE PROTEIN PMP34-RELATED"/>
    <property type="match status" value="1"/>
</dbReference>
<dbReference type="GO" id="GO:0005778">
    <property type="term" value="C:peroxisomal membrane"/>
    <property type="evidence" value="ECO:0007669"/>
    <property type="project" value="UniProtKB-SubCell"/>
</dbReference>
<keyword evidence="7 10" id="KW-0472">Membrane</keyword>
<dbReference type="EMBL" id="CP119879">
    <property type="protein sequence ID" value="WFD35250.1"/>
    <property type="molecule type" value="Genomic_DNA"/>
</dbReference>
<dbReference type="PANTHER" id="PTHR45939:SF5">
    <property type="entry name" value="PEROXISOMAL MEMBRANE PROTEIN PMP34"/>
    <property type="match status" value="1"/>
</dbReference>
<dbReference type="Pfam" id="PF00153">
    <property type="entry name" value="Mito_carr"/>
    <property type="match status" value="3"/>
</dbReference>
<evidence type="ECO:0000256" key="9">
    <source>
        <dbReference type="SAM" id="MobiDB-lite"/>
    </source>
</evidence>
<dbReference type="InterPro" id="IPR023395">
    <property type="entry name" value="MCP_dom_sf"/>
</dbReference>
<dbReference type="GO" id="GO:0005347">
    <property type="term" value="F:ATP transmembrane transporter activity"/>
    <property type="evidence" value="ECO:0007669"/>
    <property type="project" value="TreeGrafter"/>
</dbReference>
<feature type="region of interest" description="Disordered" evidence="9">
    <location>
        <begin position="140"/>
        <end position="161"/>
    </location>
</feature>
<feature type="compositionally biased region" description="Low complexity" evidence="9">
    <location>
        <begin position="145"/>
        <end position="161"/>
    </location>
</feature>
<evidence type="ECO:0000256" key="8">
    <source>
        <dbReference type="ARBA" id="ARBA00023140"/>
    </source>
</evidence>
<gene>
    <name evidence="11" type="ORF">MCUN1_002101</name>
</gene>
<evidence type="ECO:0000256" key="6">
    <source>
        <dbReference type="ARBA" id="ARBA00022989"/>
    </source>
</evidence>
<accession>A0AAF0J6N6</accession>
<proteinExistence type="inferred from homology"/>
<dbReference type="Gene3D" id="1.50.40.10">
    <property type="entry name" value="Mitochondrial carrier domain"/>
    <property type="match status" value="1"/>
</dbReference>
<feature type="transmembrane region" description="Helical" evidence="10">
    <location>
        <begin position="6"/>
        <end position="29"/>
    </location>
</feature>
<dbReference type="InterPro" id="IPR018108">
    <property type="entry name" value="MCP_transmembrane"/>
</dbReference>
<keyword evidence="4 10" id="KW-0812">Transmembrane</keyword>
<dbReference type="GO" id="GO:0051724">
    <property type="term" value="F:NAD transmembrane transporter activity"/>
    <property type="evidence" value="ECO:0007669"/>
    <property type="project" value="TreeGrafter"/>
</dbReference>
<evidence type="ECO:0000313" key="12">
    <source>
        <dbReference type="Proteomes" id="UP001219933"/>
    </source>
</evidence>
<keyword evidence="5" id="KW-0677">Repeat</keyword>
<evidence type="ECO:0000313" key="11">
    <source>
        <dbReference type="EMBL" id="WFD35250.1"/>
    </source>
</evidence>
<comment type="similarity">
    <text evidence="2">Belongs to the mitochondrial carrier (TC 2.A.29) family.</text>
</comment>
<evidence type="ECO:0000256" key="10">
    <source>
        <dbReference type="SAM" id="Phobius"/>
    </source>
</evidence>
<sequence>MVSESFVHACAGGAGGLVAMTATYPLMVISTRAAVDRSKNPSESLVEAVSKVIAKEGVSGLYDGLSSSLIGIGVTNFVYYFFFEGTRDVIVTSKRLTGAAATGQLSTLESIVTGLISGTATAIISNPIWVVNTRQTVRATREEPAASTAGSSANGAPAGAPTAKGAVVRRLSFIATLRSVVEKDGVLALWRGLGPALVLVTNPVLQYTVFEQLKNWVVRSRVANGRKGNVLSDFDFFWLGALSKLVATGITYPQIVIKARQQALSSDMPKNKRANVWTAMTDVVQEEGFAGLYRGLLSKLLQSILTAAILFASKERIYKITKSIIAPAQ</sequence>
<dbReference type="GO" id="GO:0015217">
    <property type="term" value="F:ADP transmembrane transporter activity"/>
    <property type="evidence" value="ECO:0007669"/>
    <property type="project" value="TreeGrafter"/>
</dbReference>
<keyword evidence="6 10" id="KW-1133">Transmembrane helix</keyword>
<protein>
    <recommendedName>
        <fullName evidence="13">Peroxisomal membrane protein PMP47B</fullName>
    </recommendedName>
</protein>
<organism evidence="11 12">
    <name type="scientific">Malassezia cuniculi</name>
    <dbReference type="NCBI Taxonomy" id="948313"/>
    <lineage>
        <taxon>Eukaryota</taxon>
        <taxon>Fungi</taxon>
        <taxon>Dikarya</taxon>
        <taxon>Basidiomycota</taxon>
        <taxon>Ustilaginomycotina</taxon>
        <taxon>Malasseziomycetes</taxon>
        <taxon>Malasseziales</taxon>
        <taxon>Malasseziaceae</taxon>
        <taxon>Malassezia</taxon>
    </lineage>
</organism>
<evidence type="ECO:0000256" key="1">
    <source>
        <dbReference type="ARBA" id="ARBA00004585"/>
    </source>
</evidence>
<dbReference type="GO" id="GO:0080122">
    <property type="term" value="F:AMP transmembrane transporter activity"/>
    <property type="evidence" value="ECO:0007669"/>
    <property type="project" value="TreeGrafter"/>
</dbReference>
<keyword evidence="3" id="KW-0813">Transport</keyword>
<name>A0AAF0J6N6_9BASI</name>
<dbReference type="InterPro" id="IPR052217">
    <property type="entry name" value="Mito/Peroxisomal_Carrier"/>
</dbReference>
<keyword evidence="12" id="KW-1185">Reference proteome</keyword>
<dbReference type="GO" id="GO:0015230">
    <property type="term" value="F:FAD transmembrane transporter activity"/>
    <property type="evidence" value="ECO:0007669"/>
    <property type="project" value="TreeGrafter"/>
</dbReference>
<reference evidence="11" key="1">
    <citation type="submission" date="2023-03" db="EMBL/GenBank/DDBJ databases">
        <title>Mating type loci evolution in Malassezia.</title>
        <authorList>
            <person name="Coelho M.A."/>
        </authorList>
    </citation>
    <scope>NUCLEOTIDE SEQUENCE</scope>
    <source>
        <strain evidence="11">CBS 11721</strain>
    </source>
</reference>